<keyword evidence="1" id="KW-1133">Transmembrane helix</keyword>
<dbReference type="AlphaFoldDB" id="A0A1T4MLD6"/>
<name>A0A1T4MLD6_9BACT</name>
<evidence type="ECO:0000256" key="1">
    <source>
        <dbReference type="SAM" id="Phobius"/>
    </source>
</evidence>
<protein>
    <submittedName>
        <fullName evidence="2">Uncharacterized protein</fullName>
    </submittedName>
</protein>
<dbReference type="Proteomes" id="UP000190367">
    <property type="component" value="Unassembled WGS sequence"/>
</dbReference>
<reference evidence="3" key="1">
    <citation type="submission" date="2017-02" db="EMBL/GenBank/DDBJ databases">
        <authorList>
            <person name="Varghese N."/>
            <person name="Submissions S."/>
        </authorList>
    </citation>
    <scope>NUCLEOTIDE SEQUENCE [LARGE SCALE GENOMIC DNA]</scope>
    <source>
        <strain evidence="3">DSM 22224</strain>
    </source>
</reference>
<feature type="transmembrane region" description="Helical" evidence="1">
    <location>
        <begin position="50"/>
        <end position="71"/>
    </location>
</feature>
<accession>A0A1T4MLD6</accession>
<organism evidence="2 3">
    <name type="scientific">Chitinophaga eiseniae</name>
    <dbReference type="NCBI Taxonomy" id="634771"/>
    <lineage>
        <taxon>Bacteria</taxon>
        <taxon>Pseudomonadati</taxon>
        <taxon>Bacteroidota</taxon>
        <taxon>Chitinophagia</taxon>
        <taxon>Chitinophagales</taxon>
        <taxon>Chitinophagaceae</taxon>
        <taxon>Chitinophaga</taxon>
    </lineage>
</organism>
<dbReference type="RefSeq" id="WP_078667778.1">
    <property type="nucleotide sequence ID" value="NZ_FUWZ01000001.1"/>
</dbReference>
<proteinExistence type="predicted"/>
<keyword evidence="1" id="KW-0812">Transmembrane</keyword>
<keyword evidence="3" id="KW-1185">Reference proteome</keyword>
<keyword evidence="1" id="KW-0472">Membrane</keyword>
<evidence type="ECO:0000313" key="2">
    <source>
        <dbReference type="EMBL" id="SJZ67849.1"/>
    </source>
</evidence>
<gene>
    <name evidence="2" type="ORF">SAMN04488128_1011162</name>
</gene>
<dbReference type="EMBL" id="FUWZ01000001">
    <property type="protein sequence ID" value="SJZ67849.1"/>
    <property type="molecule type" value="Genomic_DNA"/>
</dbReference>
<dbReference type="STRING" id="634771.SAMN04488128_1011162"/>
<dbReference type="OrthoDB" id="800028at2"/>
<sequence length="226" mass="26313">MEDERSVATAVTWVYTLQVQKKPCFRGGSLESKESQVMSLLFKLLDRNVFLGQAATIVVHVFNAICFSLLAGTDPFYREYLERPTYMLKSKRERLIDEICENVQLQRYRTIVNEIVNMIEADGCKVYTDYSRTASSYLSTTEQPIIRISLLGVDKPLRVIWRLLHEYGHHLSGPRKAEDTDISREELAWKYAEATLRKYPALLEMKMEFKECKDHDLGTYYAKYAK</sequence>
<evidence type="ECO:0000313" key="3">
    <source>
        <dbReference type="Proteomes" id="UP000190367"/>
    </source>
</evidence>